<keyword evidence="5" id="KW-1185">Reference proteome</keyword>
<name>M7BIW2_CHEMY</name>
<dbReference type="GO" id="GO:0005697">
    <property type="term" value="C:telomerase holoenzyme complex"/>
    <property type="evidence" value="ECO:0007669"/>
    <property type="project" value="TreeGrafter"/>
</dbReference>
<evidence type="ECO:0000256" key="2">
    <source>
        <dbReference type="SAM" id="MobiDB-lite"/>
    </source>
</evidence>
<evidence type="ECO:0000313" key="4">
    <source>
        <dbReference type="EMBL" id="EMP37821.1"/>
    </source>
</evidence>
<dbReference type="InterPro" id="IPR018834">
    <property type="entry name" value="DNA/RNA-bd_Est1-type"/>
</dbReference>
<dbReference type="STRING" id="8469.M7BIW2"/>
<dbReference type="SUPFAM" id="SSF48452">
    <property type="entry name" value="TPR-like"/>
    <property type="match status" value="1"/>
</dbReference>
<dbReference type="EMBL" id="KB521250">
    <property type="protein sequence ID" value="EMP37821.1"/>
    <property type="molecule type" value="Genomic_DNA"/>
</dbReference>
<dbReference type="PANTHER" id="PTHR15696:SF0">
    <property type="entry name" value="TELOMERASE-BINDING PROTEIN EST1A"/>
    <property type="match status" value="1"/>
</dbReference>
<dbReference type="InterPro" id="IPR011990">
    <property type="entry name" value="TPR-like_helical_dom_sf"/>
</dbReference>
<dbReference type="AlphaFoldDB" id="M7BIW2"/>
<gene>
    <name evidence="4" type="ORF">UY3_05105</name>
</gene>
<sequence>MKMRELEDHGKQLQHEEKQHQHEQEEKEKQRQHEEKQREHELELARLRSSGALAVVKQLPPVCQQGVMESTGETGPSPPLPLSLAPTRQLHECLSEDCRSVLQEQATALGLCMFALLVRRCTSLLRESVGAWPQEAEQAEEDDIKVSALPQDLKELLPSVKVWSDWMLGHSDTWNPPPTSLELPKQVSVDVWATLADFCNILTTVNQSEVPLYKDPDDDLSLLSLEEDRLLSGFVPLLVAPQEPCYVEKTSDKSVLHNPRFIRTGAKHIAVFPRLCM</sequence>
<evidence type="ECO:0000259" key="3">
    <source>
        <dbReference type="Pfam" id="PF10373"/>
    </source>
</evidence>
<proteinExistence type="predicted"/>
<feature type="domain" description="DNA/RNA-binding" evidence="3">
    <location>
        <begin position="101"/>
        <end position="237"/>
    </location>
</feature>
<evidence type="ECO:0000313" key="5">
    <source>
        <dbReference type="Proteomes" id="UP000031443"/>
    </source>
</evidence>
<accession>M7BIW2</accession>
<dbReference type="PANTHER" id="PTHR15696">
    <property type="entry name" value="SMG-7 SUPPRESSOR WITH MORPHOLOGICAL EFFECT ON GENITALIA PROTEIN 7"/>
    <property type="match status" value="1"/>
</dbReference>
<dbReference type="GO" id="GO:0000184">
    <property type="term" value="P:nuclear-transcribed mRNA catabolic process, nonsense-mediated decay"/>
    <property type="evidence" value="ECO:0007669"/>
    <property type="project" value="UniProtKB-KW"/>
</dbReference>
<protein>
    <submittedName>
        <fullName evidence="4">Telomerase-binding protein EST1A</fullName>
    </submittedName>
</protein>
<dbReference type="Pfam" id="PF10373">
    <property type="entry name" value="EST1_DNA_bind"/>
    <property type="match status" value="1"/>
</dbReference>
<reference evidence="5" key="1">
    <citation type="journal article" date="2013" name="Nat. Genet.">
        <title>The draft genomes of soft-shell turtle and green sea turtle yield insights into the development and evolution of the turtle-specific body plan.</title>
        <authorList>
            <person name="Wang Z."/>
            <person name="Pascual-Anaya J."/>
            <person name="Zadissa A."/>
            <person name="Li W."/>
            <person name="Niimura Y."/>
            <person name="Huang Z."/>
            <person name="Li C."/>
            <person name="White S."/>
            <person name="Xiong Z."/>
            <person name="Fang D."/>
            <person name="Wang B."/>
            <person name="Ming Y."/>
            <person name="Chen Y."/>
            <person name="Zheng Y."/>
            <person name="Kuraku S."/>
            <person name="Pignatelli M."/>
            <person name="Herrero J."/>
            <person name="Beal K."/>
            <person name="Nozawa M."/>
            <person name="Li Q."/>
            <person name="Wang J."/>
            <person name="Zhang H."/>
            <person name="Yu L."/>
            <person name="Shigenobu S."/>
            <person name="Wang J."/>
            <person name="Liu J."/>
            <person name="Flicek P."/>
            <person name="Searle S."/>
            <person name="Wang J."/>
            <person name="Kuratani S."/>
            <person name="Yin Y."/>
            <person name="Aken B."/>
            <person name="Zhang G."/>
            <person name="Irie N."/>
        </authorList>
    </citation>
    <scope>NUCLEOTIDE SEQUENCE [LARGE SCALE GENOMIC DNA]</scope>
</reference>
<dbReference type="GO" id="GO:0042162">
    <property type="term" value="F:telomeric DNA binding"/>
    <property type="evidence" value="ECO:0007669"/>
    <property type="project" value="TreeGrafter"/>
</dbReference>
<dbReference type="InterPro" id="IPR045153">
    <property type="entry name" value="Est1/Ebs1-like"/>
</dbReference>
<dbReference type="Proteomes" id="UP000031443">
    <property type="component" value="Unassembled WGS sequence"/>
</dbReference>
<dbReference type="GO" id="GO:0070034">
    <property type="term" value="F:telomerase RNA binding"/>
    <property type="evidence" value="ECO:0007669"/>
    <property type="project" value="TreeGrafter"/>
</dbReference>
<keyword evidence="1" id="KW-0866">Nonsense-mediated mRNA decay</keyword>
<evidence type="ECO:0000256" key="1">
    <source>
        <dbReference type="ARBA" id="ARBA00023161"/>
    </source>
</evidence>
<organism evidence="4 5">
    <name type="scientific">Chelonia mydas</name>
    <name type="common">Green sea-turtle</name>
    <name type="synonym">Chelonia agassizi</name>
    <dbReference type="NCBI Taxonomy" id="8469"/>
    <lineage>
        <taxon>Eukaryota</taxon>
        <taxon>Metazoa</taxon>
        <taxon>Chordata</taxon>
        <taxon>Craniata</taxon>
        <taxon>Vertebrata</taxon>
        <taxon>Euteleostomi</taxon>
        <taxon>Archelosauria</taxon>
        <taxon>Testudinata</taxon>
        <taxon>Testudines</taxon>
        <taxon>Cryptodira</taxon>
        <taxon>Durocryptodira</taxon>
        <taxon>Americhelydia</taxon>
        <taxon>Chelonioidea</taxon>
        <taxon>Cheloniidae</taxon>
        <taxon>Chelonia</taxon>
    </lineage>
</organism>
<feature type="region of interest" description="Disordered" evidence="2">
    <location>
        <begin position="1"/>
        <end position="41"/>
    </location>
</feature>